<protein>
    <submittedName>
        <fullName evidence="3">Anthranilate 1,2-dioxygenase small subunit</fullName>
        <ecNumber evidence="3">1.14.12.1</ecNumber>
    </submittedName>
</protein>
<reference evidence="3 4" key="1">
    <citation type="submission" date="2018-10" db="EMBL/GenBank/DDBJ databases">
        <authorList>
            <person name="Criscuolo A."/>
        </authorList>
    </citation>
    <scope>NUCLEOTIDE SEQUENCE [LARGE SCALE GENOMIC DNA]</scope>
    <source>
        <strain evidence="3">DnA1</strain>
    </source>
</reference>
<evidence type="ECO:0000313" key="3">
    <source>
        <dbReference type="EMBL" id="VCU69570.1"/>
    </source>
</evidence>
<sequence length="161" mass="18340">MAALPHDTHYRAVENLLYEWARAIDENRIEAICNLLLPDGRYTVTSRFNRDRGLPLAVIDAHGAAQLRDRIKSMRIANVYEPHHYRHILSGIQIVGEAGGCLEVRSNFLVVRTMDLDGDMAIYASGQVCDSVDVSGEQPRFRRREFIYDSRVIETLMVIPL</sequence>
<dbReference type="RefSeq" id="WP_124079034.1">
    <property type="nucleotide sequence ID" value="NZ_UWPJ01000014.1"/>
</dbReference>
<evidence type="ECO:0000256" key="2">
    <source>
        <dbReference type="ARBA" id="ARBA00023002"/>
    </source>
</evidence>
<dbReference type="AlphaFoldDB" id="A0A3P4B1J6"/>
<dbReference type="EC" id="1.14.12.1" evidence="3"/>
<keyword evidence="3" id="KW-0223">Dioxygenase</keyword>
<comment type="similarity">
    <text evidence="1">Belongs to the bacterial ring-hydroxylating dioxygenase beta subunit family.</text>
</comment>
<name>A0A3P4B1J6_9BURK</name>
<evidence type="ECO:0000256" key="1">
    <source>
        <dbReference type="ARBA" id="ARBA00009570"/>
    </source>
</evidence>
<accession>A0A3P4B1J6</accession>
<dbReference type="OrthoDB" id="2674149at2"/>
<evidence type="ECO:0000313" key="4">
    <source>
        <dbReference type="Proteomes" id="UP000277294"/>
    </source>
</evidence>
<dbReference type="Proteomes" id="UP000277294">
    <property type="component" value="Unassembled WGS sequence"/>
</dbReference>
<proteinExistence type="inferred from homology"/>
<dbReference type="InterPro" id="IPR032710">
    <property type="entry name" value="NTF2-like_dom_sf"/>
</dbReference>
<gene>
    <name evidence="3" type="primary">andAd_2</name>
    <name evidence="3" type="ORF">PIGHUM_01633</name>
</gene>
<dbReference type="GO" id="GO:0018618">
    <property type="term" value="F:anthranilate 1,2-dioxygenase (deaminating, decarboxylating) activity"/>
    <property type="evidence" value="ECO:0007669"/>
    <property type="project" value="UniProtKB-EC"/>
</dbReference>
<keyword evidence="4" id="KW-1185">Reference proteome</keyword>
<dbReference type="SUPFAM" id="SSF54427">
    <property type="entry name" value="NTF2-like"/>
    <property type="match status" value="1"/>
</dbReference>
<keyword evidence="2 3" id="KW-0560">Oxidoreductase</keyword>
<dbReference type="EMBL" id="UWPJ01000014">
    <property type="protein sequence ID" value="VCU69570.1"/>
    <property type="molecule type" value="Genomic_DNA"/>
</dbReference>
<organism evidence="3 4">
    <name type="scientific">Pigmentiphaga humi</name>
    <dbReference type="NCBI Taxonomy" id="2478468"/>
    <lineage>
        <taxon>Bacteria</taxon>
        <taxon>Pseudomonadati</taxon>
        <taxon>Pseudomonadota</taxon>
        <taxon>Betaproteobacteria</taxon>
        <taxon>Burkholderiales</taxon>
        <taxon>Alcaligenaceae</taxon>
        <taxon>Pigmentiphaga</taxon>
    </lineage>
</organism>
<dbReference type="Gene3D" id="3.10.450.50">
    <property type="match status" value="1"/>
</dbReference>
<dbReference type="Pfam" id="PF00866">
    <property type="entry name" value="Ring_hydroxyl_B"/>
    <property type="match status" value="1"/>
</dbReference>
<dbReference type="InterPro" id="IPR000391">
    <property type="entry name" value="Rng_hydr_dOase-bsu"/>
</dbReference>